<dbReference type="SMART" id="SM00342">
    <property type="entry name" value="HTH_ARAC"/>
    <property type="match status" value="1"/>
</dbReference>
<dbReference type="EMBL" id="RMBX01000003">
    <property type="protein sequence ID" value="RPD41759.1"/>
    <property type="molecule type" value="Genomic_DNA"/>
</dbReference>
<sequence>MKVVSLVIYEEAILSAVAGVLDVFEGANQLLRMAGKEPAFKVELVSEKVKHIQLNVPALFFCYKSMDEVKQTDLIIVPAFHGQPDMVLQKNRGIIEWISEMQQMGTEVASLCLGSYFLAEAGMFNGKTCTSHWMAIPDMQQRYPKASVLSDRVITDDDGIYSSGGAFSSLNLVLYLVEKFVSRDIGIQISKMFSIDIDRMNQSHFLVFQGQRRHEDDEILRAQSYIEQNFHLPISIEQIAGQTSMSKRNFIRRFKNATHNTPLEYLQRVKIESAKKALEQNAQNISTLMYDVGYNDLKTFRSVFKKVTGLTPQEYRKKYCRQMAQA</sequence>
<dbReference type="InterPro" id="IPR018060">
    <property type="entry name" value="HTH_AraC"/>
</dbReference>
<dbReference type="InterPro" id="IPR009057">
    <property type="entry name" value="Homeodomain-like_sf"/>
</dbReference>
<dbReference type="SUPFAM" id="SSF52317">
    <property type="entry name" value="Class I glutamine amidotransferase-like"/>
    <property type="match status" value="1"/>
</dbReference>
<dbReference type="InterPro" id="IPR002818">
    <property type="entry name" value="DJ-1/PfpI"/>
</dbReference>
<feature type="domain" description="HTH araC/xylS-type" evidence="3">
    <location>
        <begin position="220"/>
        <end position="318"/>
    </location>
</feature>
<protein>
    <submittedName>
        <fullName evidence="4">Helix-turn-helix domain-containing protein</fullName>
    </submittedName>
</protein>
<evidence type="ECO:0000313" key="4">
    <source>
        <dbReference type="EMBL" id="RPD41759.1"/>
    </source>
</evidence>
<gene>
    <name evidence="4" type="ORF">EG028_06210</name>
</gene>
<dbReference type="RefSeq" id="WP_120514697.1">
    <property type="nucleotide sequence ID" value="NZ_QXZY01000002.1"/>
</dbReference>
<dbReference type="PANTHER" id="PTHR43130">
    <property type="entry name" value="ARAC-FAMILY TRANSCRIPTIONAL REGULATOR"/>
    <property type="match status" value="1"/>
</dbReference>
<dbReference type="Proteomes" id="UP000279089">
    <property type="component" value="Unassembled WGS sequence"/>
</dbReference>
<keyword evidence="2" id="KW-0804">Transcription</keyword>
<organism evidence="4 5">
    <name type="scientific">Chitinophaga barathri</name>
    <dbReference type="NCBI Taxonomy" id="1647451"/>
    <lineage>
        <taxon>Bacteria</taxon>
        <taxon>Pseudomonadati</taxon>
        <taxon>Bacteroidota</taxon>
        <taxon>Chitinophagia</taxon>
        <taxon>Chitinophagales</taxon>
        <taxon>Chitinophagaceae</taxon>
        <taxon>Chitinophaga</taxon>
    </lineage>
</organism>
<dbReference type="Gene3D" id="1.10.10.60">
    <property type="entry name" value="Homeodomain-like"/>
    <property type="match status" value="2"/>
</dbReference>
<accession>A0A3N4MQ22</accession>
<reference evidence="5" key="1">
    <citation type="submission" date="2018-11" db="EMBL/GenBank/DDBJ databases">
        <title>Chitinophaga lutea sp.nov., isolate from arsenic contaminated soil.</title>
        <authorList>
            <person name="Zong Y."/>
        </authorList>
    </citation>
    <scope>NUCLEOTIDE SEQUENCE [LARGE SCALE GENOMIC DNA]</scope>
    <source>
        <strain evidence="5">YLT18</strain>
    </source>
</reference>
<dbReference type="Pfam" id="PF12833">
    <property type="entry name" value="HTH_18"/>
    <property type="match status" value="1"/>
</dbReference>
<evidence type="ECO:0000313" key="5">
    <source>
        <dbReference type="Proteomes" id="UP000279089"/>
    </source>
</evidence>
<evidence type="ECO:0000259" key="3">
    <source>
        <dbReference type="PROSITE" id="PS01124"/>
    </source>
</evidence>
<dbReference type="GO" id="GO:0003700">
    <property type="term" value="F:DNA-binding transcription factor activity"/>
    <property type="evidence" value="ECO:0007669"/>
    <property type="project" value="InterPro"/>
</dbReference>
<dbReference type="SUPFAM" id="SSF46689">
    <property type="entry name" value="Homeodomain-like"/>
    <property type="match status" value="2"/>
</dbReference>
<dbReference type="Gene3D" id="3.40.50.880">
    <property type="match status" value="1"/>
</dbReference>
<evidence type="ECO:0000256" key="1">
    <source>
        <dbReference type="ARBA" id="ARBA00023015"/>
    </source>
</evidence>
<evidence type="ECO:0000256" key="2">
    <source>
        <dbReference type="ARBA" id="ARBA00023163"/>
    </source>
</evidence>
<dbReference type="InterPro" id="IPR029062">
    <property type="entry name" value="Class_I_gatase-like"/>
</dbReference>
<dbReference type="InterPro" id="IPR052158">
    <property type="entry name" value="INH-QAR"/>
</dbReference>
<dbReference type="CDD" id="cd03138">
    <property type="entry name" value="GATase1_AraC_2"/>
    <property type="match status" value="1"/>
</dbReference>
<dbReference type="OrthoDB" id="9803764at2"/>
<keyword evidence="1" id="KW-0805">Transcription regulation</keyword>
<name>A0A3N4MQ22_9BACT</name>
<dbReference type="AlphaFoldDB" id="A0A3N4MQ22"/>
<keyword evidence="5" id="KW-1185">Reference proteome</keyword>
<dbReference type="GO" id="GO:0043565">
    <property type="term" value="F:sequence-specific DNA binding"/>
    <property type="evidence" value="ECO:0007669"/>
    <property type="project" value="InterPro"/>
</dbReference>
<comment type="caution">
    <text evidence="4">The sequence shown here is derived from an EMBL/GenBank/DDBJ whole genome shotgun (WGS) entry which is preliminary data.</text>
</comment>
<dbReference type="PANTHER" id="PTHR43130:SF11">
    <property type="entry name" value="TRANSCRIPTIONAL REGULATORY PROTEIN"/>
    <property type="match status" value="1"/>
</dbReference>
<dbReference type="PROSITE" id="PS01124">
    <property type="entry name" value="HTH_ARAC_FAMILY_2"/>
    <property type="match status" value="1"/>
</dbReference>
<dbReference type="Pfam" id="PF01965">
    <property type="entry name" value="DJ-1_PfpI"/>
    <property type="match status" value="1"/>
</dbReference>
<proteinExistence type="predicted"/>